<dbReference type="InterPro" id="IPR035920">
    <property type="entry name" value="YhbY-like_sf"/>
</dbReference>
<dbReference type="PROSITE" id="PS51295">
    <property type="entry name" value="CRM"/>
    <property type="match status" value="1"/>
</dbReference>
<dbReference type="Gene3D" id="3.30.110.60">
    <property type="entry name" value="YhbY-like"/>
    <property type="match status" value="1"/>
</dbReference>
<dbReference type="Pfam" id="PF01985">
    <property type="entry name" value="CRS1_YhbY"/>
    <property type="match status" value="1"/>
</dbReference>
<evidence type="ECO:0000313" key="5">
    <source>
        <dbReference type="Proteomes" id="UP000005707"/>
    </source>
</evidence>
<dbReference type="OrthoDB" id="9797519at2"/>
<sequence length="96" mass="10934">MLTGKQRRHLRSLAHKVNPVTQIGKNGLSDNLFKTLDDALEAHELIKVSVLQNCLLDKDEITESLTNELEAERVQQIGNQIVLYRESSKEKQIELP</sequence>
<dbReference type="PANTHER" id="PTHR40065">
    <property type="entry name" value="RNA-BINDING PROTEIN YHBY"/>
    <property type="match status" value="1"/>
</dbReference>
<keyword evidence="5" id="KW-1185">Reference proteome</keyword>
<protein>
    <submittedName>
        <fullName evidence="4">RNA-binding protein YqeI</fullName>
    </submittedName>
</protein>
<keyword evidence="1 2" id="KW-0694">RNA-binding</keyword>
<evidence type="ECO:0000313" key="4">
    <source>
        <dbReference type="EMBL" id="ERJ13727.1"/>
    </source>
</evidence>
<dbReference type="GO" id="GO:0003723">
    <property type="term" value="F:RNA binding"/>
    <property type="evidence" value="ECO:0007669"/>
    <property type="project" value="UniProtKB-UniRule"/>
</dbReference>
<evidence type="ECO:0000256" key="2">
    <source>
        <dbReference type="PROSITE-ProRule" id="PRU00626"/>
    </source>
</evidence>
<dbReference type="InterPro" id="IPR001890">
    <property type="entry name" value="RNA-binding_CRM"/>
</dbReference>
<dbReference type="eggNOG" id="COG1534">
    <property type="taxonomic scope" value="Bacteria"/>
</dbReference>
<reference evidence="4 5" key="2">
    <citation type="journal article" date="2013" name="PLoS ONE">
        <title>INDIGO - INtegrated Data Warehouse of MIcrobial GenOmes with Examples from the Red Sea Extremophiles.</title>
        <authorList>
            <person name="Alam I."/>
            <person name="Antunes A."/>
            <person name="Kamau A.A."/>
            <person name="Ba Alawi W."/>
            <person name="Kalkatawi M."/>
            <person name="Stingl U."/>
            <person name="Bajic V.B."/>
        </authorList>
    </citation>
    <scope>NUCLEOTIDE SEQUENCE [LARGE SCALE GENOMIC DNA]</scope>
    <source>
        <strain evidence="4 5">SSD-17B</strain>
    </source>
</reference>
<dbReference type="InterPro" id="IPR051925">
    <property type="entry name" value="RNA-binding_domain"/>
</dbReference>
<dbReference type="InParanoid" id="U2DZW6"/>
<evidence type="ECO:0000259" key="3">
    <source>
        <dbReference type="PROSITE" id="PS51295"/>
    </source>
</evidence>
<gene>
    <name evidence="4" type="primary">yqeI</name>
    <name evidence="4" type="ORF">HLPCO_000393</name>
</gene>
<proteinExistence type="predicted"/>
<organism evidence="4 5">
    <name type="scientific">Haloplasma contractile SSD-17B</name>
    <dbReference type="NCBI Taxonomy" id="1033810"/>
    <lineage>
        <taxon>Bacteria</taxon>
        <taxon>Bacillati</taxon>
        <taxon>Mycoplasmatota</taxon>
        <taxon>Mollicutes</taxon>
        <taxon>Haloplasmatales</taxon>
        <taxon>Haloplasmataceae</taxon>
        <taxon>Haloplasma</taxon>
    </lineage>
</organism>
<dbReference type="SUPFAM" id="SSF75471">
    <property type="entry name" value="YhbY-like"/>
    <property type="match status" value="1"/>
</dbReference>
<dbReference type="SMART" id="SM01103">
    <property type="entry name" value="CRS1_YhbY"/>
    <property type="match status" value="1"/>
</dbReference>
<feature type="domain" description="CRM" evidence="3">
    <location>
        <begin position="1"/>
        <end position="96"/>
    </location>
</feature>
<name>U2DZW6_9MOLU</name>
<dbReference type="Proteomes" id="UP000005707">
    <property type="component" value="Unassembled WGS sequence"/>
</dbReference>
<reference evidence="4 5" key="1">
    <citation type="journal article" date="2011" name="J. Bacteriol.">
        <title>Genome sequence of Haloplasma contractile, an unusual contractile bacterium from a deep-sea anoxic brine lake.</title>
        <authorList>
            <person name="Antunes A."/>
            <person name="Alam I."/>
            <person name="El Dorry H."/>
            <person name="Siam R."/>
            <person name="Robertson A."/>
            <person name="Bajic V.B."/>
            <person name="Stingl U."/>
        </authorList>
    </citation>
    <scope>NUCLEOTIDE SEQUENCE [LARGE SCALE GENOMIC DNA]</scope>
    <source>
        <strain evidence="4 5">SSD-17B</strain>
    </source>
</reference>
<dbReference type="RefSeq" id="WP_008826167.1">
    <property type="nucleotide sequence ID" value="NZ_AFNU02000001.1"/>
</dbReference>
<accession>U2DZW6</accession>
<dbReference type="AlphaFoldDB" id="U2DZW6"/>
<dbReference type="NCBIfam" id="TIGR00253">
    <property type="entry name" value="RNA_bind_YhbY"/>
    <property type="match status" value="1"/>
</dbReference>
<dbReference type="FunCoup" id="U2DZW6">
    <property type="interactions" value="91"/>
</dbReference>
<dbReference type="InterPro" id="IPR017924">
    <property type="entry name" value="RNA-binding_YhbY"/>
</dbReference>
<comment type="caution">
    <text evidence="4">The sequence shown here is derived from an EMBL/GenBank/DDBJ whole genome shotgun (WGS) entry which is preliminary data.</text>
</comment>
<dbReference type="STRING" id="1033810.HLPCO_000393"/>
<evidence type="ECO:0000256" key="1">
    <source>
        <dbReference type="ARBA" id="ARBA00022884"/>
    </source>
</evidence>
<dbReference type="EMBL" id="AFNU02000001">
    <property type="protein sequence ID" value="ERJ13727.1"/>
    <property type="molecule type" value="Genomic_DNA"/>
</dbReference>
<dbReference type="PANTHER" id="PTHR40065:SF3">
    <property type="entry name" value="RNA-BINDING PROTEIN YHBY"/>
    <property type="match status" value="1"/>
</dbReference>